<comment type="caution">
    <text evidence="1">The sequence shown here is derived from an EMBL/GenBank/DDBJ whole genome shotgun (WGS) entry which is preliminary data.</text>
</comment>
<protein>
    <submittedName>
        <fullName evidence="1">Uncharacterized protein</fullName>
    </submittedName>
</protein>
<evidence type="ECO:0000313" key="2">
    <source>
        <dbReference type="Proteomes" id="UP001152300"/>
    </source>
</evidence>
<gene>
    <name evidence="1" type="ORF">OCU04_008186</name>
</gene>
<proteinExistence type="predicted"/>
<reference evidence="1" key="1">
    <citation type="submission" date="2022-11" db="EMBL/GenBank/DDBJ databases">
        <title>Genome Resource of Sclerotinia nivalis Strain SnTB1, a Plant Pathogen Isolated from American Ginseng.</title>
        <authorList>
            <person name="Fan S."/>
        </authorList>
    </citation>
    <scope>NUCLEOTIDE SEQUENCE</scope>
    <source>
        <strain evidence="1">SnTB1</strain>
    </source>
</reference>
<dbReference type="OrthoDB" id="4358152at2759"/>
<sequence>MVIHTILRTAYKINRLMGLCHKHFLDRFKSLEFSEPTHLRHFHYGPIDVGRSECRKYSVRDVSPASWIEEKRITRAFWYIQMFYDLKNNSEKLRWTNSDLDRLRSMDTEEFYGTTFYDGVKNAILTAALYLREASDEILIQPAQQTVPFLQFPRLLRTSSIISFPEEQKFEDLKSDIWREGAHRLDDAY</sequence>
<dbReference type="Proteomes" id="UP001152300">
    <property type="component" value="Unassembled WGS sequence"/>
</dbReference>
<name>A0A9X0AHJ3_9HELO</name>
<organism evidence="1 2">
    <name type="scientific">Sclerotinia nivalis</name>
    <dbReference type="NCBI Taxonomy" id="352851"/>
    <lineage>
        <taxon>Eukaryota</taxon>
        <taxon>Fungi</taxon>
        <taxon>Dikarya</taxon>
        <taxon>Ascomycota</taxon>
        <taxon>Pezizomycotina</taxon>
        <taxon>Leotiomycetes</taxon>
        <taxon>Helotiales</taxon>
        <taxon>Sclerotiniaceae</taxon>
        <taxon>Sclerotinia</taxon>
    </lineage>
</organism>
<dbReference type="AlphaFoldDB" id="A0A9X0AHJ3"/>
<keyword evidence="2" id="KW-1185">Reference proteome</keyword>
<dbReference type="EMBL" id="JAPEIS010000009">
    <property type="protein sequence ID" value="KAJ8062939.1"/>
    <property type="molecule type" value="Genomic_DNA"/>
</dbReference>
<evidence type="ECO:0000313" key="1">
    <source>
        <dbReference type="EMBL" id="KAJ8062939.1"/>
    </source>
</evidence>
<accession>A0A9X0AHJ3</accession>